<proteinExistence type="predicted"/>
<feature type="transmembrane region" description="Helical" evidence="1">
    <location>
        <begin position="40"/>
        <end position="61"/>
    </location>
</feature>
<keyword evidence="3" id="KW-1185">Reference proteome</keyword>
<evidence type="ECO:0000313" key="2">
    <source>
        <dbReference type="EMBL" id="MBP2399934.1"/>
    </source>
</evidence>
<protein>
    <submittedName>
        <fullName evidence="2">Uncharacterized protein</fullName>
    </submittedName>
</protein>
<comment type="caution">
    <text evidence="2">The sequence shown here is derived from an EMBL/GenBank/DDBJ whole genome shotgun (WGS) entry which is preliminary data.</text>
</comment>
<keyword evidence="1" id="KW-1133">Transmembrane helix</keyword>
<name>A0ABS4XTU1_GLUPR</name>
<organism evidence="2 3">
    <name type="scientific">Glutamicibacter protophormiae</name>
    <name type="common">Brevibacterium protophormiae</name>
    <dbReference type="NCBI Taxonomy" id="37930"/>
    <lineage>
        <taxon>Bacteria</taxon>
        <taxon>Bacillati</taxon>
        <taxon>Actinomycetota</taxon>
        <taxon>Actinomycetes</taxon>
        <taxon>Micrococcales</taxon>
        <taxon>Micrococcaceae</taxon>
        <taxon>Glutamicibacter</taxon>
    </lineage>
</organism>
<keyword evidence="1" id="KW-0472">Membrane</keyword>
<accession>A0ABS4XTU1</accession>
<dbReference type="EMBL" id="JAGIOJ010000001">
    <property type="protein sequence ID" value="MBP2399934.1"/>
    <property type="molecule type" value="Genomic_DNA"/>
</dbReference>
<keyword evidence="1" id="KW-0812">Transmembrane</keyword>
<evidence type="ECO:0000313" key="3">
    <source>
        <dbReference type="Proteomes" id="UP001195422"/>
    </source>
</evidence>
<sequence>MSSDVAWYRGHVAAAPWLKAAGRIGWVVLPAAAALCMFQLAGWAFALTAVGYAAFICLILVSTRRANAASRVAGGPAR</sequence>
<dbReference type="Proteomes" id="UP001195422">
    <property type="component" value="Unassembled WGS sequence"/>
</dbReference>
<evidence type="ECO:0000256" key="1">
    <source>
        <dbReference type="SAM" id="Phobius"/>
    </source>
</evidence>
<gene>
    <name evidence="2" type="ORF">JOF39_003015</name>
</gene>
<reference evidence="2 3" key="1">
    <citation type="submission" date="2021-03" db="EMBL/GenBank/DDBJ databases">
        <title>Sequencing the genomes of 1000 actinobacteria strains.</title>
        <authorList>
            <person name="Klenk H.-P."/>
        </authorList>
    </citation>
    <scope>NUCLEOTIDE SEQUENCE [LARGE SCALE GENOMIC DNA]</scope>
    <source>
        <strain evidence="2 3">DSM 20168</strain>
    </source>
</reference>